<organism evidence="1 2">
    <name type="scientific">Diploptera punctata</name>
    <name type="common">Pacific beetle cockroach</name>
    <dbReference type="NCBI Taxonomy" id="6984"/>
    <lineage>
        <taxon>Eukaryota</taxon>
        <taxon>Metazoa</taxon>
        <taxon>Ecdysozoa</taxon>
        <taxon>Arthropoda</taxon>
        <taxon>Hexapoda</taxon>
        <taxon>Insecta</taxon>
        <taxon>Pterygota</taxon>
        <taxon>Neoptera</taxon>
        <taxon>Polyneoptera</taxon>
        <taxon>Dictyoptera</taxon>
        <taxon>Blattodea</taxon>
        <taxon>Blaberoidea</taxon>
        <taxon>Blaberidae</taxon>
        <taxon>Diplopterinae</taxon>
        <taxon>Diploptera</taxon>
    </lineage>
</organism>
<protein>
    <submittedName>
        <fullName evidence="1">Uncharacterized protein</fullName>
    </submittedName>
</protein>
<comment type="caution">
    <text evidence="1">The sequence shown here is derived from an EMBL/GenBank/DDBJ whole genome shotgun (WGS) entry which is preliminary data.</text>
</comment>
<gene>
    <name evidence="1" type="ORF">L9F63_012755</name>
</gene>
<dbReference type="Proteomes" id="UP001233999">
    <property type="component" value="Unassembled WGS sequence"/>
</dbReference>
<name>A0AAD8ENG3_DIPPU</name>
<dbReference type="AlphaFoldDB" id="A0AAD8ENG3"/>
<feature type="non-terminal residue" evidence="1">
    <location>
        <position position="1"/>
    </location>
</feature>
<evidence type="ECO:0000313" key="1">
    <source>
        <dbReference type="EMBL" id="KAJ9596022.1"/>
    </source>
</evidence>
<keyword evidence="2" id="KW-1185">Reference proteome</keyword>
<sequence>KWLALCISALVAVLYFEILVCMGHRVCSQKMTTIMMMTISSDLQLFRGNH</sequence>
<reference evidence="1" key="1">
    <citation type="journal article" date="2023" name="IScience">
        <title>Live-bearing cockroach genome reveals convergent evolutionary mechanisms linked to viviparity in insects and beyond.</title>
        <authorList>
            <person name="Fouks B."/>
            <person name="Harrison M.C."/>
            <person name="Mikhailova A.A."/>
            <person name="Marchal E."/>
            <person name="English S."/>
            <person name="Carruthers M."/>
            <person name="Jennings E.C."/>
            <person name="Chiamaka E.L."/>
            <person name="Frigard R.A."/>
            <person name="Pippel M."/>
            <person name="Attardo G.M."/>
            <person name="Benoit J.B."/>
            <person name="Bornberg-Bauer E."/>
            <person name="Tobe S.S."/>
        </authorList>
    </citation>
    <scope>NUCLEOTIDE SEQUENCE</scope>
    <source>
        <strain evidence="1">Stay&amp;Tobe</strain>
    </source>
</reference>
<evidence type="ECO:0000313" key="2">
    <source>
        <dbReference type="Proteomes" id="UP001233999"/>
    </source>
</evidence>
<proteinExistence type="predicted"/>
<feature type="non-terminal residue" evidence="1">
    <location>
        <position position="50"/>
    </location>
</feature>
<accession>A0AAD8ENG3</accession>
<reference evidence="1" key="2">
    <citation type="submission" date="2023-05" db="EMBL/GenBank/DDBJ databases">
        <authorList>
            <person name="Fouks B."/>
        </authorList>
    </citation>
    <scope>NUCLEOTIDE SEQUENCE</scope>
    <source>
        <strain evidence="1">Stay&amp;Tobe</strain>
        <tissue evidence="1">Testes</tissue>
    </source>
</reference>
<dbReference type="EMBL" id="JASPKZ010002299">
    <property type="protein sequence ID" value="KAJ9596022.1"/>
    <property type="molecule type" value="Genomic_DNA"/>
</dbReference>